<gene>
    <name evidence="10" type="ORF">CSC94_20275</name>
</gene>
<keyword evidence="4" id="KW-0443">Lipid metabolism</keyword>
<dbReference type="AlphaFoldDB" id="A0A2G1QIG4"/>
<dbReference type="CDD" id="cd12119">
    <property type="entry name" value="ttLC_FACS_AlkK_like"/>
    <property type="match status" value="1"/>
</dbReference>
<dbReference type="Pfam" id="PF00501">
    <property type="entry name" value="AMP-binding"/>
    <property type="match status" value="1"/>
</dbReference>
<dbReference type="EC" id="6.2.1.44" evidence="6"/>
<dbReference type="PANTHER" id="PTHR43859">
    <property type="entry name" value="ACYL-ACTIVATING ENZYME"/>
    <property type="match status" value="1"/>
</dbReference>
<keyword evidence="3" id="KW-0276">Fatty acid metabolism</keyword>
<evidence type="ECO:0000256" key="5">
    <source>
        <dbReference type="ARBA" id="ARBA00051915"/>
    </source>
</evidence>
<dbReference type="InterPro" id="IPR000873">
    <property type="entry name" value="AMP-dep_synth/lig_dom"/>
</dbReference>
<protein>
    <recommendedName>
        <fullName evidence="7">3-methylmercaptopropionyl-CoA ligase</fullName>
        <ecNumber evidence="6">6.2.1.44</ecNumber>
    </recommendedName>
</protein>
<dbReference type="Gene3D" id="3.40.50.12780">
    <property type="entry name" value="N-terminal domain of ligase-like"/>
    <property type="match status" value="1"/>
</dbReference>
<reference evidence="10 11" key="1">
    <citation type="submission" date="2017-10" db="EMBL/GenBank/DDBJ databases">
        <title>Sedimentibacterium mangrovi gen. nov., sp. nov., a novel member of family Phyllobacteriacea isolated from mangrove sediment.</title>
        <authorList>
            <person name="Liao H."/>
            <person name="Tian Y."/>
        </authorList>
    </citation>
    <scope>NUCLEOTIDE SEQUENCE [LARGE SCALE GENOMIC DNA]</scope>
    <source>
        <strain evidence="10 11">X9-2-2</strain>
    </source>
</reference>
<evidence type="ECO:0000313" key="10">
    <source>
        <dbReference type="EMBL" id="PHP65244.1"/>
    </source>
</evidence>
<dbReference type="SUPFAM" id="SSF56801">
    <property type="entry name" value="Acetyl-CoA synthetase-like"/>
    <property type="match status" value="1"/>
</dbReference>
<dbReference type="GO" id="GO:0006631">
    <property type="term" value="P:fatty acid metabolic process"/>
    <property type="evidence" value="ECO:0007669"/>
    <property type="project" value="UniProtKB-KW"/>
</dbReference>
<dbReference type="EMBL" id="PDVP01000017">
    <property type="protein sequence ID" value="PHP65244.1"/>
    <property type="molecule type" value="Genomic_DNA"/>
</dbReference>
<dbReference type="PROSITE" id="PS00455">
    <property type="entry name" value="AMP_BINDING"/>
    <property type="match status" value="1"/>
</dbReference>
<dbReference type="Gene3D" id="3.30.300.30">
    <property type="match status" value="1"/>
</dbReference>
<dbReference type="Pfam" id="PF13193">
    <property type="entry name" value="AMP-binding_C"/>
    <property type="match status" value="1"/>
</dbReference>
<organism evidence="10 11">
    <name type="scientific">Zhengella mangrovi</name>
    <dbReference type="NCBI Taxonomy" id="1982044"/>
    <lineage>
        <taxon>Bacteria</taxon>
        <taxon>Pseudomonadati</taxon>
        <taxon>Pseudomonadota</taxon>
        <taxon>Alphaproteobacteria</taxon>
        <taxon>Hyphomicrobiales</taxon>
        <taxon>Notoacmeibacteraceae</taxon>
        <taxon>Zhengella</taxon>
    </lineage>
</organism>
<dbReference type="GO" id="GO:0016874">
    <property type="term" value="F:ligase activity"/>
    <property type="evidence" value="ECO:0007669"/>
    <property type="project" value="UniProtKB-KW"/>
</dbReference>
<comment type="caution">
    <text evidence="10">The sequence shown here is derived from an EMBL/GenBank/DDBJ whole genome shotgun (WGS) entry which is preliminary data.</text>
</comment>
<feature type="domain" description="AMP-binding enzyme C-terminal" evidence="9">
    <location>
        <begin position="452"/>
        <end position="526"/>
    </location>
</feature>
<name>A0A2G1QIG4_9HYPH</name>
<dbReference type="InterPro" id="IPR042099">
    <property type="entry name" value="ANL_N_sf"/>
</dbReference>
<dbReference type="InterPro" id="IPR045851">
    <property type="entry name" value="AMP-bd_C_sf"/>
</dbReference>
<keyword evidence="2 10" id="KW-0436">Ligase</keyword>
<dbReference type="InterPro" id="IPR025110">
    <property type="entry name" value="AMP-bd_C"/>
</dbReference>
<dbReference type="RefSeq" id="WP_099308202.1">
    <property type="nucleotide sequence ID" value="NZ_PDVP01000017.1"/>
</dbReference>
<dbReference type="NCBIfam" id="NF004837">
    <property type="entry name" value="PRK06187.1"/>
    <property type="match status" value="1"/>
</dbReference>
<evidence type="ECO:0000313" key="11">
    <source>
        <dbReference type="Proteomes" id="UP000221168"/>
    </source>
</evidence>
<dbReference type="Proteomes" id="UP000221168">
    <property type="component" value="Unassembled WGS sequence"/>
</dbReference>
<evidence type="ECO:0000256" key="1">
    <source>
        <dbReference type="ARBA" id="ARBA00006432"/>
    </source>
</evidence>
<comment type="similarity">
    <text evidence="1">Belongs to the ATP-dependent AMP-binding enzyme family.</text>
</comment>
<evidence type="ECO:0000256" key="3">
    <source>
        <dbReference type="ARBA" id="ARBA00022832"/>
    </source>
</evidence>
<accession>A0A2G1QIG4</accession>
<keyword evidence="11" id="KW-1185">Reference proteome</keyword>
<evidence type="ECO:0000256" key="7">
    <source>
        <dbReference type="ARBA" id="ARBA00067668"/>
    </source>
</evidence>
<evidence type="ECO:0000256" key="2">
    <source>
        <dbReference type="ARBA" id="ARBA00022598"/>
    </source>
</evidence>
<evidence type="ECO:0000256" key="6">
    <source>
        <dbReference type="ARBA" id="ARBA00066616"/>
    </source>
</evidence>
<dbReference type="InterPro" id="IPR020845">
    <property type="entry name" value="AMP-binding_CS"/>
</dbReference>
<dbReference type="PANTHER" id="PTHR43859:SF4">
    <property type="entry name" value="BUTANOATE--COA LIGASE AAE1-RELATED"/>
    <property type="match status" value="1"/>
</dbReference>
<evidence type="ECO:0000256" key="4">
    <source>
        <dbReference type="ARBA" id="ARBA00023098"/>
    </source>
</evidence>
<comment type="catalytic activity">
    <reaction evidence="5">
        <text>3-(methylsulfanyl)propanoate + ATP + CoA = 3-(methylsulfanyl)propanoyl-CoA + AMP + diphosphate</text>
        <dbReference type="Rhea" id="RHEA:43052"/>
        <dbReference type="ChEBI" id="CHEBI:30616"/>
        <dbReference type="ChEBI" id="CHEBI:33019"/>
        <dbReference type="ChEBI" id="CHEBI:49016"/>
        <dbReference type="ChEBI" id="CHEBI:57287"/>
        <dbReference type="ChEBI" id="CHEBI:82815"/>
        <dbReference type="ChEBI" id="CHEBI:456215"/>
        <dbReference type="EC" id="6.2.1.44"/>
    </reaction>
    <physiologicalReaction direction="left-to-right" evidence="5">
        <dbReference type="Rhea" id="RHEA:43053"/>
    </physiologicalReaction>
</comment>
<evidence type="ECO:0000259" key="9">
    <source>
        <dbReference type="Pfam" id="PF13193"/>
    </source>
</evidence>
<evidence type="ECO:0000259" key="8">
    <source>
        <dbReference type="Pfam" id="PF00501"/>
    </source>
</evidence>
<feature type="domain" description="AMP-dependent synthetase/ligase" evidence="8">
    <location>
        <begin position="17"/>
        <end position="402"/>
    </location>
</feature>
<dbReference type="OrthoDB" id="9803968at2"/>
<sequence length="543" mass="59597">MLGLMQNRQLLISSLIEHAAAYHPTVEIVSRTCEGVDVRTNYREIRSRAARLGKALLAMGIRPGDRVATLAWNTHRHMELYFAVSGIGAVLHTVNPRLFPEQIDYILNHAESRVLFFDITFARLVADLAPRLGKVETFVAMTDAAHRPSTPEGCLAYEDMIAEQADDLAWPQFEETTASSLCYTSGTTGNPKGVLYSHRSTVLHSFAACAADGLRLSSADSVLLAVPLFHVNAWGIPYAAAMCGAKLVLPGPQLDGKNLFELAIAERCNFSLGVPTVWLGLFKHIDETPGIDTSDLCLERVVIGGSAAPRAIIERFRRDFGVFVIHAWGMSETSPLASIGNLLPRHKDLTETEQVDVQVLQGRAIYGVELRIVGEDGTPLPQDGSVAGDLKVRGPWVTAGYFRGEGGAVVDEDGWFATGDVAKITPDGYVQITDRSKDVIKSGGEWISSIDLENAAMAHPEVQEAAVIGLPHDRWQERPFLIIVPKAGRQPDRDDLMAFLADRVAKWWLPDDIAFVEELPHTATGKLQKTKLREQFRDHLLPA</sequence>
<proteinExistence type="inferred from homology"/>
<dbReference type="FunFam" id="3.30.300.30:FF:000008">
    <property type="entry name" value="2,3-dihydroxybenzoate-AMP ligase"/>
    <property type="match status" value="1"/>
</dbReference>